<dbReference type="Pfam" id="PF12680">
    <property type="entry name" value="SnoaL_2"/>
    <property type="match status" value="1"/>
</dbReference>
<dbReference type="SUPFAM" id="SSF54427">
    <property type="entry name" value="NTF2-like"/>
    <property type="match status" value="1"/>
</dbReference>
<protein>
    <submittedName>
        <fullName evidence="3">SnoaL-like domain protein</fullName>
    </submittedName>
</protein>
<dbReference type="InterPro" id="IPR032710">
    <property type="entry name" value="NTF2-like_dom_sf"/>
</dbReference>
<name>A0A1J5QZM3_9ZZZZ</name>
<dbReference type="Gene3D" id="3.10.450.50">
    <property type="match status" value="1"/>
</dbReference>
<evidence type="ECO:0000256" key="1">
    <source>
        <dbReference type="SAM" id="MobiDB-lite"/>
    </source>
</evidence>
<feature type="domain" description="SnoaL-like" evidence="2">
    <location>
        <begin position="27"/>
        <end position="128"/>
    </location>
</feature>
<dbReference type="InterPro" id="IPR037401">
    <property type="entry name" value="SnoaL-like"/>
</dbReference>
<dbReference type="EMBL" id="MLJW01000562">
    <property type="protein sequence ID" value="OIQ85180.1"/>
    <property type="molecule type" value="Genomic_DNA"/>
</dbReference>
<gene>
    <name evidence="3" type="ORF">GALL_329720</name>
</gene>
<sequence length="164" mass="18810">MQREAPVQGPSDPPRAAPGAPTQRVIEFFESLCPASLPRIGQIYRADASFKDPFNEVTGVDAITAIFRHMFETTEDPRFTVLDVIDDAGQCFLTWNFHFRSIGLRRRDWMIHGASRIEFDSDGLVRRHRDYWDAAEEFYEALPLLGAVLRTIKRQLRAAARESR</sequence>
<feature type="region of interest" description="Disordered" evidence="1">
    <location>
        <begin position="1"/>
        <end position="20"/>
    </location>
</feature>
<evidence type="ECO:0000313" key="3">
    <source>
        <dbReference type="EMBL" id="OIQ85180.1"/>
    </source>
</evidence>
<accession>A0A1J5QZM3</accession>
<proteinExistence type="predicted"/>
<comment type="caution">
    <text evidence="3">The sequence shown here is derived from an EMBL/GenBank/DDBJ whole genome shotgun (WGS) entry which is preliminary data.</text>
</comment>
<reference evidence="3" key="1">
    <citation type="submission" date="2016-10" db="EMBL/GenBank/DDBJ databases">
        <title>Sequence of Gallionella enrichment culture.</title>
        <authorList>
            <person name="Poehlein A."/>
            <person name="Muehling M."/>
            <person name="Daniel R."/>
        </authorList>
    </citation>
    <scope>NUCLEOTIDE SEQUENCE</scope>
</reference>
<evidence type="ECO:0000259" key="2">
    <source>
        <dbReference type="Pfam" id="PF12680"/>
    </source>
</evidence>
<dbReference type="AlphaFoldDB" id="A0A1J5QZM3"/>
<organism evidence="3">
    <name type="scientific">mine drainage metagenome</name>
    <dbReference type="NCBI Taxonomy" id="410659"/>
    <lineage>
        <taxon>unclassified sequences</taxon>
        <taxon>metagenomes</taxon>
        <taxon>ecological metagenomes</taxon>
    </lineage>
</organism>